<protein>
    <submittedName>
        <fullName evidence="1">Uncharacterized protein</fullName>
    </submittedName>
</protein>
<gene>
    <name evidence="1" type="ORF">SLAVMIC_00790</name>
</gene>
<organism evidence="1">
    <name type="scientific">uncultured marine phage</name>
    <dbReference type="NCBI Taxonomy" id="707152"/>
    <lineage>
        <taxon>Viruses</taxon>
        <taxon>environmental samples</taxon>
    </lineage>
</organism>
<dbReference type="EMBL" id="OU342829">
    <property type="protein sequence ID" value="CAG7581333.1"/>
    <property type="molecule type" value="Genomic_DNA"/>
</dbReference>
<sequence length="205" mass="24651">MGLFSDVKRVKDPEVFFQLFSMESWVWAYYMYDLKSDNVVKLEKTPSMDMREDGQVFVFTDNPKCFEHLACRWLIDMNKRLNAGSECFLIVHCTKSYKRLPNSKCNDPENTYRTRNENRPEEWDIFLKSEPYTPVVEYLYLPQLRKNPICDYEYEDHSDTCEVCESEDVILKYDSKVMTNPMMNEGEVHRYGRCETHRYKEEDKK</sequence>
<evidence type="ECO:0000313" key="1">
    <source>
        <dbReference type="EMBL" id="CAG7581333.1"/>
    </source>
</evidence>
<name>A0A8D9CES8_9VIRU</name>
<proteinExistence type="predicted"/>
<reference evidence="1" key="1">
    <citation type="submission" date="2021-06" db="EMBL/GenBank/DDBJ databases">
        <authorList>
            <person name="Gannon L."/>
            <person name="Redgwell R T."/>
            <person name="Michniewski S."/>
            <person name="Harrison D C."/>
            <person name="Millard A."/>
        </authorList>
    </citation>
    <scope>NUCLEOTIDE SEQUENCE</scope>
</reference>
<accession>A0A8D9CES8</accession>